<dbReference type="KEGG" id="mrtj:KHC33_07335"/>
<dbReference type="RefSeq" id="WP_214421056.1">
    <property type="nucleotide sequence ID" value="NZ_CP075546.1"/>
</dbReference>
<feature type="binding site" evidence="7">
    <location>
        <position position="302"/>
    </location>
    <ligand>
        <name>[4Fe-4S] cluster</name>
        <dbReference type="ChEBI" id="CHEBI:49883"/>
    </ligand>
</feature>
<keyword evidence="11" id="KW-1185">Reference proteome</keyword>
<feature type="compositionally biased region" description="Basic and acidic residues" evidence="8">
    <location>
        <begin position="344"/>
        <end position="363"/>
    </location>
</feature>
<keyword evidence="3 7" id="KW-0235">DNA replication</keyword>
<dbReference type="NCBIfam" id="NF002591">
    <property type="entry name" value="PRK02249.1-5"/>
    <property type="match status" value="1"/>
</dbReference>
<evidence type="ECO:0000256" key="3">
    <source>
        <dbReference type="ARBA" id="ARBA00022705"/>
    </source>
</evidence>
<dbReference type="GO" id="GO:0003899">
    <property type="term" value="F:DNA-directed RNA polymerase activity"/>
    <property type="evidence" value="ECO:0007669"/>
    <property type="project" value="InterPro"/>
</dbReference>
<dbReference type="GO" id="GO:0046872">
    <property type="term" value="F:metal ion binding"/>
    <property type="evidence" value="ECO:0007669"/>
    <property type="project" value="UniProtKB-KW"/>
</dbReference>
<comment type="function">
    <text evidence="7">Regulatory subunit of DNA primase, an RNA polymerase that catalyzes the synthesis of short RNA molecules used as primers for DNA polymerase during DNA replication. Stabilizes and modulates the activity of the small subunit, increasing the rate of DNA synthesis, and conferring RNA synthesis capability. The DNA polymerase activity may enable DNA primase to also catalyze primer extension after primer synthesis. May also play a role in DNA repair.</text>
</comment>
<keyword evidence="10" id="KW-0808">Transferase</keyword>
<feature type="binding site" evidence="7">
    <location>
        <position position="318"/>
    </location>
    <ligand>
        <name>[4Fe-4S] cluster</name>
        <dbReference type="ChEBI" id="CHEBI:49883"/>
    </ligand>
</feature>
<evidence type="ECO:0000256" key="7">
    <source>
        <dbReference type="HAMAP-Rule" id="MF_00701"/>
    </source>
</evidence>
<dbReference type="Proteomes" id="UP000680656">
    <property type="component" value="Chromosome"/>
</dbReference>
<dbReference type="InterPro" id="IPR058560">
    <property type="entry name" value="DNA_primase_C"/>
</dbReference>
<dbReference type="GO" id="GO:0051539">
    <property type="term" value="F:4 iron, 4 sulfur cluster binding"/>
    <property type="evidence" value="ECO:0007669"/>
    <property type="project" value="UniProtKB-UniRule"/>
</dbReference>
<dbReference type="HAMAP" id="MF_00701">
    <property type="entry name" value="DNA_primase_lrg_arc"/>
    <property type="match status" value="1"/>
</dbReference>
<dbReference type="GO" id="GO:0006269">
    <property type="term" value="P:DNA replication, synthesis of primer"/>
    <property type="evidence" value="ECO:0007669"/>
    <property type="project" value="UniProtKB-UniRule"/>
</dbReference>
<dbReference type="SUPFAM" id="SSF140914">
    <property type="entry name" value="PriB N-terminal domain-like"/>
    <property type="match status" value="1"/>
</dbReference>
<comment type="subunit">
    <text evidence="7">Heterodimer of a small subunit (PriS) and a large subunit (PriL).</text>
</comment>
<proteinExistence type="inferred from homology"/>
<feature type="region of interest" description="Disordered" evidence="8">
    <location>
        <begin position="333"/>
        <end position="385"/>
    </location>
</feature>
<dbReference type="InterPro" id="IPR023642">
    <property type="entry name" value="DNA_primase_lsu_PriL"/>
</dbReference>
<feature type="domain" description="DNA primase large subunit C-terminal" evidence="9">
    <location>
        <begin position="220"/>
        <end position="337"/>
    </location>
</feature>
<evidence type="ECO:0000313" key="10">
    <source>
        <dbReference type="EMBL" id="QVV90285.1"/>
    </source>
</evidence>
<name>A0A8E7EL62_9EURY</name>
<feature type="binding site" evidence="7">
    <location>
        <position position="311"/>
    </location>
    <ligand>
        <name>[4Fe-4S] cluster</name>
        <dbReference type="ChEBI" id="CHEBI:49883"/>
    </ligand>
</feature>
<keyword evidence="10" id="KW-0548">Nucleotidyltransferase</keyword>
<keyword evidence="2 7" id="KW-0639">Primosome</keyword>
<comment type="cofactor">
    <cofactor evidence="7">
        <name>[4Fe-4S] cluster</name>
        <dbReference type="ChEBI" id="CHEBI:49883"/>
    </cofactor>
    <text evidence="7">Binds 1 [4Fe-4S] cluster.</text>
</comment>
<feature type="binding site" evidence="7">
    <location>
        <position position="229"/>
    </location>
    <ligand>
        <name>[4Fe-4S] cluster</name>
        <dbReference type="ChEBI" id="CHEBI:49883"/>
    </ligand>
</feature>
<evidence type="ECO:0000256" key="8">
    <source>
        <dbReference type="SAM" id="MobiDB-lite"/>
    </source>
</evidence>
<dbReference type="AlphaFoldDB" id="A0A8E7EL62"/>
<comment type="similarity">
    <text evidence="7">Belongs to the eukaryotic-type primase large subunit family.</text>
</comment>
<dbReference type="GO" id="GO:1990077">
    <property type="term" value="C:primosome complex"/>
    <property type="evidence" value="ECO:0007669"/>
    <property type="project" value="UniProtKB-KW"/>
</dbReference>
<dbReference type="PANTHER" id="PTHR10537:SF3">
    <property type="entry name" value="DNA PRIMASE LARGE SUBUNIT"/>
    <property type="match status" value="1"/>
</dbReference>
<evidence type="ECO:0000256" key="4">
    <source>
        <dbReference type="ARBA" id="ARBA00022723"/>
    </source>
</evidence>
<protein>
    <recommendedName>
        <fullName evidence="7">DNA primase large subunit PriL</fullName>
    </recommendedName>
</protein>
<evidence type="ECO:0000259" key="9">
    <source>
        <dbReference type="Pfam" id="PF04104"/>
    </source>
</evidence>
<keyword evidence="5 7" id="KW-0408">Iron</keyword>
<dbReference type="CDD" id="cd06560">
    <property type="entry name" value="PriL"/>
    <property type="match status" value="1"/>
</dbReference>
<dbReference type="EMBL" id="CP075546">
    <property type="protein sequence ID" value="QVV90285.1"/>
    <property type="molecule type" value="Genomic_DNA"/>
</dbReference>
<dbReference type="Pfam" id="PF04104">
    <property type="entry name" value="DNA_primase_lrg"/>
    <property type="match status" value="1"/>
</dbReference>
<keyword evidence="6 7" id="KW-0411">Iron-sulfur</keyword>
<accession>A0A8E7EL62</accession>
<reference evidence="10 11" key="1">
    <citation type="submission" date="2021-05" db="EMBL/GenBank/DDBJ databases">
        <title>A novel Methanospirillum isolate from a pyrite-forming mixed culture.</title>
        <authorList>
            <person name="Bunk B."/>
            <person name="Sproer C."/>
            <person name="Spring S."/>
            <person name="Pester M."/>
        </authorList>
    </citation>
    <scope>NUCLEOTIDE SEQUENCE [LARGE SCALE GENOMIC DNA]</scope>
    <source>
        <strain evidence="10 11">J.3.6.1-F.2.7.3</strain>
    </source>
</reference>
<evidence type="ECO:0000313" key="11">
    <source>
        <dbReference type="Proteomes" id="UP000680656"/>
    </source>
</evidence>
<gene>
    <name evidence="7 10" type="primary">priL</name>
    <name evidence="10" type="ORF">KHC33_07335</name>
</gene>
<evidence type="ECO:0000256" key="1">
    <source>
        <dbReference type="ARBA" id="ARBA00022485"/>
    </source>
</evidence>
<keyword evidence="4 7" id="KW-0479">Metal-binding</keyword>
<dbReference type="GeneID" id="65096985"/>
<dbReference type="PANTHER" id="PTHR10537">
    <property type="entry name" value="DNA PRIMASE LARGE SUBUNIT"/>
    <property type="match status" value="1"/>
</dbReference>
<evidence type="ECO:0000256" key="5">
    <source>
        <dbReference type="ARBA" id="ARBA00023004"/>
    </source>
</evidence>
<sequence>MVTLDRKDLAKYPFLKESQSYIGTISSSLEQYLQSPGGKHAIKEASTTMQCALSFNGRELPPLPDIPPDAESITNIIASYPVSRIIVSCAQDRVLIDRLVRYQSWLVFAFLQDESSDVKRFIRKSIGLPETGTEISVTDYIPVASRMQEERWRLINRVVIRGKVRVAPLEYDEIVRERLRYVMARNLPIKVPSSICELLQPEVDNIKSEWQKHILEEFGKVEESAFPPCMQAILGAIAGQGHLTHMARFAISAFLHNIGMENTRIIELYGNVQNFDLRKTMYQVEHISGRGGTSTEYISPQCATMRTHGICIHPDSLCQKINHPLTYYKQKKREISKKNLKSTSEQKESRQILDKAGKKKSESGGDSSNQIPSRADGGNKDEQGT</sequence>
<dbReference type="GO" id="GO:0006270">
    <property type="term" value="P:DNA replication initiation"/>
    <property type="evidence" value="ECO:0007669"/>
    <property type="project" value="TreeGrafter"/>
</dbReference>
<keyword evidence="1 7" id="KW-0004">4Fe-4S</keyword>
<evidence type="ECO:0000256" key="2">
    <source>
        <dbReference type="ARBA" id="ARBA00022515"/>
    </source>
</evidence>
<evidence type="ECO:0000256" key="6">
    <source>
        <dbReference type="ARBA" id="ARBA00023014"/>
    </source>
</evidence>
<organism evidence="10 11">
    <name type="scientific">Methanospirillum purgamenti</name>
    <dbReference type="NCBI Taxonomy" id="2834276"/>
    <lineage>
        <taxon>Archaea</taxon>
        <taxon>Methanobacteriati</taxon>
        <taxon>Methanobacteriota</taxon>
        <taxon>Stenosarchaea group</taxon>
        <taxon>Methanomicrobia</taxon>
        <taxon>Methanomicrobiales</taxon>
        <taxon>Methanospirillaceae</taxon>
        <taxon>Methanospirillum</taxon>
    </lineage>
</organism>
<dbReference type="InterPro" id="IPR007238">
    <property type="entry name" value="DNA_primase_lsu_euk/arc"/>
</dbReference>